<accession>A0A6C0M1N7</accession>
<keyword evidence="4" id="KW-0175">Coiled coil</keyword>
<evidence type="ECO:0000256" key="2">
    <source>
        <dbReference type="ARBA" id="ARBA00022771"/>
    </source>
</evidence>
<dbReference type="Gene3D" id="3.30.40.10">
    <property type="entry name" value="Zinc/RING finger domain, C3HC4 (zinc finger)"/>
    <property type="match status" value="1"/>
</dbReference>
<feature type="domain" description="RING-type" evidence="5">
    <location>
        <begin position="172"/>
        <end position="228"/>
    </location>
</feature>
<dbReference type="InterPro" id="IPR017907">
    <property type="entry name" value="Znf_RING_CS"/>
</dbReference>
<name>A0A6C0M1N7_9ZZZZ</name>
<organism evidence="6">
    <name type="scientific">viral metagenome</name>
    <dbReference type="NCBI Taxonomy" id="1070528"/>
    <lineage>
        <taxon>unclassified sequences</taxon>
        <taxon>metagenomes</taxon>
        <taxon>organismal metagenomes</taxon>
    </lineage>
</organism>
<proteinExistence type="predicted"/>
<evidence type="ECO:0000256" key="1">
    <source>
        <dbReference type="ARBA" id="ARBA00022723"/>
    </source>
</evidence>
<dbReference type="InterPro" id="IPR027370">
    <property type="entry name" value="Znf-RING_euk"/>
</dbReference>
<protein>
    <recommendedName>
        <fullName evidence="5">RING-type domain-containing protein</fullName>
    </recommendedName>
</protein>
<evidence type="ECO:0000256" key="3">
    <source>
        <dbReference type="ARBA" id="ARBA00022833"/>
    </source>
</evidence>
<evidence type="ECO:0000256" key="4">
    <source>
        <dbReference type="SAM" id="Coils"/>
    </source>
</evidence>
<evidence type="ECO:0000259" key="5">
    <source>
        <dbReference type="PROSITE" id="PS50089"/>
    </source>
</evidence>
<keyword evidence="1" id="KW-0479">Metal-binding</keyword>
<dbReference type="SUPFAM" id="SSF57850">
    <property type="entry name" value="RING/U-box"/>
    <property type="match status" value="1"/>
</dbReference>
<dbReference type="SMART" id="SM00184">
    <property type="entry name" value="RING"/>
    <property type="match status" value="1"/>
</dbReference>
<dbReference type="InterPro" id="IPR013083">
    <property type="entry name" value="Znf_RING/FYVE/PHD"/>
</dbReference>
<dbReference type="PROSITE" id="PS50089">
    <property type="entry name" value="ZF_RING_2"/>
    <property type="match status" value="1"/>
</dbReference>
<dbReference type="GO" id="GO:0008270">
    <property type="term" value="F:zinc ion binding"/>
    <property type="evidence" value="ECO:0007669"/>
    <property type="project" value="UniProtKB-KW"/>
</dbReference>
<dbReference type="EMBL" id="MN740611">
    <property type="protein sequence ID" value="QHU35744.1"/>
    <property type="molecule type" value="Genomic_DNA"/>
</dbReference>
<dbReference type="AlphaFoldDB" id="A0A6C0M1N7"/>
<dbReference type="Pfam" id="PF13445">
    <property type="entry name" value="zf-RING_UBOX"/>
    <property type="match status" value="1"/>
</dbReference>
<keyword evidence="3" id="KW-0862">Zinc</keyword>
<feature type="coiled-coil region" evidence="4">
    <location>
        <begin position="18"/>
        <end position="45"/>
    </location>
</feature>
<reference evidence="6" key="1">
    <citation type="journal article" date="2020" name="Nature">
        <title>Giant virus diversity and host interactions through global metagenomics.</title>
        <authorList>
            <person name="Schulz F."/>
            <person name="Roux S."/>
            <person name="Paez-Espino D."/>
            <person name="Jungbluth S."/>
            <person name="Walsh D.A."/>
            <person name="Denef V.J."/>
            <person name="McMahon K.D."/>
            <person name="Konstantinidis K.T."/>
            <person name="Eloe-Fadrosh E.A."/>
            <person name="Kyrpides N.C."/>
            <person name="Woyke T."/>
        </authorList>
    </citation>
    <scope>NUCLEOTIDE SEQUENCE</scope>
    <source>
        <strain evidence="6">GVMAG-S-1035085-51</strain>
    </source>
</reference>
<sequence>MKYGKHFVDEIINLPDLYKKTSINYKKWKQEIKEVQNTNDSIERLESSCKLIDELFVYHSELLYQRGGNICFPLTLKSYKTFAKENNFSVWHAYLNIKRYSKSLMNMETLIKFAEINNTTVYKVCKKIDKQTNTNEGRLWLIRNREEKKYKFMSGILLTRLRLDIANQIQECPICMDVMGNKINKSLILNCGHAICLSCIYKLTGIRNNGTLYNLLLTVDSRILCPLCIKRNPFRDISELSLWKKTENSINLD</sequence>
<dbReference type="InterPro" id="IPR001841">
    <property type="entry name" value="Znf_RING"/>
</dbReference>
<evidence type="ECO:0000313" key="6">
    <source>
        <dbReference type="EMBL" id="QHU35744.1"/>
    </source>
</evidence>
<dbReference type="PROSITE" id="PS00518">
    <property type="entry name" value="ZF_RING_1"/>
    <property type="match status" value="1"/>
</dbReference>
<keyword evidence="2" id="KW-0863">Zinc-finger</keyword>